<dbReference type="EMBL" id="CM042010">
    <property type="protein sequence ID" value="KAI3780048.1"/>
    <property type="molecule type" value="Genomic_DNA"/>
</dbReference>
<comment type="caution">
    <text evidence="1">The sequence shown here is derived from an EMBL/GenBank/DDBJ whole genome shotgun (WGS) entry which is preliminary data.</text>
</comment>
<sequence length="327" mass="36318">MNAITTISQPIAASTIHPNHYNHLFNSLSAASSLSHLKQVHAQILRSGLNRSNSLLSKLLLSACTLSSPSFDYALSVFYQMYSPEPHLSNKLLRELSRSSKPEKALLAYANMREQGFVLDSFSLPPLLKASTRISGLNEGMELQGFATKMDFVSDPYVQTGLVAMYSACGHIEDARLVFDKMHHRDIIAWDTMINGYCESGRYSNVLPLIEEMMKSDIKPDGKMFSTVLSACGRAGNLEFGKAFHKFITENKVAIDYNLQCALIIMYAGCGSMDMAESLFKDLSPKNIVVSTAMIKGHSNVGQIKAARQLFDEMPEKDLPWRTSRRG</sequence>
<accession>A0ACB9GAE4</accession>
<reference evidence="1 2" key="2">
    <citation type="journal article" date="2022" name="Mol. Ecol. Resour.">
        <title>The genomes of chicory, endive, great burdock and yacon provide insights into Asteraceae paleo-polyploidization history and plant inulin production.</title>
        <authorList>
            <person name="Fan W."/>
            <person name="Wang S."/>
            <person name="Wang H."/>
            <person name="Wang A."/>
            <person name="Jiang F."/>
            <person name="Liu H."/>
            <person name="Zhao H."/>
            <person name="Xu D."/>
            <person name="Zhang Y."/>
        </authorList>
    </citation>
    <scope>NUCLEOTIDE SEQUENCE [LARGE SCALE GENOMIC DNA]</scope>
    <source>
        <strain evidence="2">cv. Punajuju</strain>
        <tissue evidence="1">Leaves</tissue>
    </source>
</reference>
<protein>
    <submittedName>
        <fullName evidence="1">Uncharacterized protein</fullName>
    </submittedName>
</protein>
<gene>
    <name evidence="1" type="ORF">L2E82_09910</name>
</gene>
<name>A0ACB9GAE4_CICIN</name>
<evidence type="ECO:0000313" key="1">
    <source>
        <dbReference type="EMBL" id="KAI3780048.1"/>
    </source>
</evidence>
<evidence type="ECO:0000313" key="2">
    <source>
        <dbReference type="Proteomes" id="UP001055811"/>
    </source>
</evidence>
<reference evidence="2" key="1">
    <citation type="journal article" date="2022" name="Mol. Ecol. Resour.">
        <title>The genomes of chicory, endive, great burdock and yacon provide insights into Asteraceae palaeo-polyploidization history and plant inulin production.</title>
        <authorList>
            <person name="Fan W."/>
            <person name="Wang S."/>
            <person name="Wang H."/>
            <person name="Wang A."/>
            <person name="Jiang F."/>
            <person name="Liu H."/>
            <person name="Zhao H."/>
            <person name="Xu D."/>
            <person name="Zhang Y."/>
        </authorList>
    </citation>
    <scope>NUCLEOTIDE SEQUENCE [LARGE SCALE GENOMIC DNA]</scope>
    <source>
        <strain evidence="2">cv. Punajuju</strain>
    </source>
</reference>
<dbReference type="Proteomes" id="UP001055811">
    <property type="component" value="Linkage Group LG02"/>
</dbReference>
<organism evidence="1 2">
    <name type="scientific">Cichorium intybus</name>
    <name type="common">Chicory</name>
    <dbReference type="NCBI Taxonomy" id="13427"/>
    <lineage>
        <taxon>Eukaryota</taxon>
        <taxon>Viridiplantae</taxon>
        <taxon>Streptophyta</taxon>
        <taxon>Embryophyta</taxon>
        <taxon>Tracheophyta</taxon>
        <taxon>Spermatophyta</taxon>
        <taxon>Magnoliopsida</taxon>
        <taxon>eudicotyledons</taxon>
        <taxon>Gunneridae</taxon>
        <taxon>Pentapetalae</taxon>
        <taxon>asterids</taxon>
        <taxon>campanulids</taxon>
        <taxon>Asterales</taxon>
        <taxon>Asteraceae</taxon>
        <taxon>Cichorioideae</taxon>
        <taxon>Cichorieae</taxon>
        <taxon>Cichoriinae</taxon>
        <taxon>Cichorium</taxon>
    </lineage>
</organism>
<keyword evidence="2" id="KW-1185">Reference proteome</keyword>
<proteinExistence type="predicted"/>